<organism evidence="3 4">
    <name type="scientific">Oleiagrimonas citrea</name>
    <dbReference type="NCBI Taxonomy" id="1665687"/>
    <lineage>
        <taxon>Bacteria</taxon>
        <taxon>Pseudomonadati</taxon>
        <taxon>Pseudomonadota</taxon>
        <taxon>Gammaproteobacteria</taxon>
        <taxon>Lysobacterales</taxon>
        <taxon>Rhodanobacteraceae</taxon>
        <taxon>Oleiagrimonas</taxon>
    </lineage>
</organism>
<proteinExistence type="inferred from homology"/>
<protein>
    <submittedName>
        <fullName evidence="3">Histone deacetylase family protein</fullName>
    </submittedName>
</protein>
<dbReference type="InterPro" id="IPR000286">
    <property type="entry name" value="HDACs"/>
</dbReference>
<dbReference type="SUPFAM" id="SSF52768">
    <property type="entry name" value="Arginase/deacetylase"/>
    <property type="match status" value="1"/>
</dbReference>
<name>A0A846ZQ07_9GAMM</name>
<gene>
    <name evidence="3" type="ORF">HF690_11285</name>
</gene>
<evidence type="ECO:0000259" key="2">
    <source>
        <dbReference type="Pfam" id="PF00850"/>
    </source>
</evidence>
<accession>A0A846ZQ07</accession>
<evidence type="ECO:0000313" key="4">
    <source>
        <dbReference type="Proteomes" id="UP000541636"/>
    </source>
</evidence>
<dbReference type="EMBL" id="JAAZQD010000004">
    <property type="protein sequence ID" value="NKZ39531.1"/>
    <property type="molecule type" value="Genomic_DNA"/>
</dbReference>
<dbReference type="Proteomes" id="UP000541636">
    <property type="component" value="Unassembled WGS sequence"/>
</dbReference>
<dbReference type="CDD" id="cd11599">
    <property type="entry name" value="HDAC_classII_2"/>
    <property type="match status" value="1"/>
</dbReference>
<comment type="caution">
    <text evidence="3">The sequence shown here is derived from an EMBL/GenBank/DDBJ whole genome shotgun (WGS) entry which is preliminary data.</text>
</comment>
<comment type="similarity">
    <text evidence="1">Belongs to the histone deacetylase family.</text>
</comment>
<dbReference type="InterPro" id="IPR023801">
    <property type="entry name" value="His_deacetylse_dom"/>
</dbReference>
<dbReference type="PANTHER" id="PTHR10625:SF10">
    <property type="entry name" value="HISTONE DEACETYLASE HDAC1"/>
    <property type="match status" value="1"/>
</dbReference>
<dbReference type="PANTHER" id="PTHR10625">
    <property type="entry name" value="HISTONE DEACETYLASE HDAC1-RELATED"/>
    <property type="match status" value="1"/>
</dbReference>
<sequence length="306" mass="33269">MIRLYTHPACLLHDPGPDHPESPARLRAVLDALDHDHFAALDRVEAPRASRKQLLRVHTPEHLARVLEARPDEHRLRLDEDTVMSADSAEAALRAAGAVIAAVDAVMSGACERAFCAVRPPGHHATAETPMGFCLFNSVAVAAAHALSEHRLKRIAIVDFDVHHGNGTQDIFAREPKVLYVSSHQAPLYPDTGEATETGVGNLVNAPLPPGTRSQEFRQIWDGLLLPRLHDFRPQLVLVSAGFDAHRRDPLAELQLEAEDFAWLTSRLMQLADAHAGGRLVSSLEGGYDLSALAASSAAHVQELMS</sequence>
<evidence type="ECO:0000313" key="3">
    <source>
        <dbReference type="EMBL" id="NKZ39531.1"/>
    </source>
</evidence>
<dbReference type="GO" id="GO:0040029">
    <property type="term" value="P:epigenetic regulation of gene expression"/>
    <property type="evidence" value="ECO:0007669"/>
    <property type="project" value="TreeGrafter"/>
</dbReference>
<dbReference type="PRINTS" id="PR01270">
    <property type="entry name" value="HDASUPER"/>
</dbReference>
<keyword evidence="4" id="KW-1185">Reference proteome</keyword>
<dbReference type="GO" id="GO:0004407">
    <property type="term" value="F:histone deacetylase activity"/>
    <property type="evidence" value="ECO:0007669"/>
    <property type="project" value="TreeGrafter"/>
</dbReference>
<reference evidence="3 4" key="1">
    <citation type="journal article" date="2017" name="Int. J. Syst. Evol. Microbiol.">
        <title>Oleiagrimonas citrea sp. nov., a marine bacterium isolated from tidal flat sediment and emended description of the genus Oleiagrimonas Fang et al. 2015 and Oleiagrimonas soli.</title>
        <authorList>
            <person name="Yang S.H."/>
            <person name="Seo H.S."/>
            <person name="Seong C.N."/>
            <person name="Kwon K.K."/>
        </authorList>
    </citation>
    <scope>NUCLEOTIDE SEQUENCE [LARGE SCALE GENOMIC DNA]</scope>
    <source>
        <strain evidence="3 4">MEBiC09124</strain>
    </source>
</reference>
<evidence type="ECO:0000256" key="1">
    <source>
        <dbReference type="ARBA" id="ARBA00005947"/>
    </source>
</evidence>
<dbReference type="Gene3D" id="3.40.800.20">
    <property type="entry name" value="Histone deacetylase domain"/>
    <property type="match status" value="1"/>
</dbReference>
<feature type="domain" description="Histone deacetylase" evidence="2">
    <location>
        <begin position="19"/>
        <end position="303"/>
    </location>
</feature>
<dbReference type="Pfam" id="PF00850">
    <property type="entry name" value="Hist_deacetyl"/>
    <property type="match status" value="1"/>
</dbReference>
<dbReference type="AlphaFoldDB" id="A0A846ZQ07"/>
<dbReference type="InterPro" id="IPR037138">
    <property type="entry name" value="His_deacetylse_dom_sf"/>
</dbReference>
<dbReference type="InterPro" id="IPR023696">
    <property type="entry name" value="Ureohydrolase_dom_sf"/>
</dbReference>